<dbReference type="Pfam" id="PF13464">
    <property type="entry name" value="RodZ_C"/>
    <property type="match status" value="1"/>
</dbReference>
<feature type="binding site" evidence="7">
    <location>
        <position position="646"/>
    </location>
    <ligand>
        <name>[4Fe-4S] cluster</name>
        <dbReference type="ChEBI" id="CHEBI:49883"/>
    </ligand>
</feature>
<dbReference type="EMBL" id="ACEO02000004">
    <property type="protein sequence ID" value="EFC52394.1"/>
    <property type="molecule type" value="Genomic_DNA"/>
</dbReference>
<evidence type="ECO:0000313" key="13">
    <source>
        <dbReference type="Proteomes" id="UP000004621"/>
    </source>
</evidence>
<dbReference type="InterPro" id="IPR058578">
    <property type="entry name" value="IspG_TIM"/>
</dbReference>
<feature type="binding site" evidence="7">
    <location>
        <position position="639"/>
    </location>
    <ligand>
        <name>[4Fe-4S] cluster</name>
        <dbReference type="ChEBI" id="CHEBI:49883"/>
    </ligand>
</feature>
<keyword evidence="8" id="KW-0472">Membrane</keyword>
<dbReference type="Pfam" id="PF26540">
    <property type="entry name" value="GcpE_C"/>
    <property type="match status" value="1"/>
</dbReference>
<dbReference type="GO" id="GO:0046872">
    <property type="term" value="F:metal ion binding"/>
    <property type="evidence" value="ECO:0007669"/>
    <property type="project" value="UniProtKB-KW"/>
</dbReference>
<feature type="transmembrane region" description="Helical" evidence="8">
    <location>
        <begin position="120"/>
        <end position="137"/>
    </location>
</feature>
<evidence type="ECO:0000313" key="12">
    <source>
        <dbReference type="EMBL" id="EFC52394.1"/>
    </source>
</evidence>
<keyword evidence="8" id="KW-0812">Transmembrane</keyword>
<dbReference type="GO" id="GO:0003677">
    <property type="term" value="F:DNA binding"/>
    <property type="evidence" value="ECO:0007669"/>
    <property type="project" value="InterPro"/>
</dbReference>
<evidence type="ECO:0000256" key="2">
    <source>
        <dbReference type="ARBA" id="ARBA00022723"/>
    </source>
</evidence>
<reference evidence="12 13" key="1">
    <citation type="submission" date="2010-01" db="EMBL/GenBank/DDBJ databases">
        <authorList>
            <person name="Weinstock G."/>
            <person name="Sodergren E."/>
            <person name="Clifton S."/>
            <person name="Fulton L."/>
            <person name="Fulton B."/>
            <person name="Courtney L."/>
            <person name="Fronick C."/>
            <person name="Harrison M."/>
            <person name="Strong C."/>
            <person name="Farmer C."/>
            <person name="Delahaunty K."/>
            <person name="Markovic C."/>
            <person name="Hall O."/>
            <person name="Minx P."/>
            <person name="Tomlinson C."/>
            <person name="Mitreva M."/>
            <person name="Nelson J."/>
            <person name="Hou S."/>
            <person name="Wollam A."/>
            <person name="Pepin K.H."/>
            <person name="Johnson M."/>
            <person name="Bhonagiri V."/>
            <person name="Nash W.E."/>
            <person name="Warren W."/>
            <person name="Chinwalla A."/>
            <person name="Mardis E.R."/>
            <person name="Wilson R.K."/>
        </authorList>
    </citation>
    <scope>NUCLEOTIDE SEQUENCE [LARGE SCALE GENOMIC DNA]</scope>
    <source>
        <strain evidence="12 13">NJ9703</strain>
    </source>
</reference>
<feature type="domain" description="IspG TIM-barrel" evidence="9">
    <location>
        <begin position="304"/>
        <end position="574"/>
    </location>
</feature>
<dbReference type="Gene3D" id="3.20.20.20">
    <property type="entry name" value="Dihydropteroate synthase-like"/>
    <property type="match status" value="1"/>
</dbReference>
<dbReference type="InterPro" id="IPR010982">
    <property type="entry name" value="Lambda_DNA-bd_dom_sf"/>
</dbReference>
<dbReference type="NCBIfam" id="NF001540">
    <property type="entry name" value="PRK00366.1"/>
    <property type="match status" value="1"/>
</dbReference>
<keyword evidence="5 7" id="KW-0411">Iron-sulfur</keyword>
<dbReference type="GO" id="GO:0016114">
    <property type="term" value="P:terpenoid biosynthetic process"/>
    <property type="evidence" value="ECO:0007669"/>
    <property type="project" value="InterPro"/>
</dbReference>
<dbReference type="Gene3D" id="3.30.413.10">
    <property type="entry name" value="Sulfite Reductase Hemoprotein, domain 1"/>
    <property type="match status" value="1"/>
</dbReference>
<accession>A0A9W5IRH5</accession>
<comment type="similarity">
    <text evidence="7">Belongs to the IspG family.</text>
</comment>
<dbReference type="Pfam" id="PF13413">
    <property type="entry name" value="HTH_25"/>
    <property type="match status" value="1"/>
</dbReference>
<feature type="domain" description="Cytoskeleton protein RodZ-like C-terminal" evidence="10">
    <location>
        <begin position="226"/>
        <end position="280"/>
    </location>
</feature>
<keyword evidence="3 7" id="KW-0560">Oxidoreductase</keyword>
<dbReference type="GO" id="GO:0046429">
    <property type="term" value="F:4-hydroxy-3-methylbut-2-en-1-yl diphosphate synthase activity (ferredoxin)"/>
    <property type="evidence" value="ECO:0007669"/>
    <property type="project" value="UniProtKB-UniRule"/>
</dbReference>
<dbReference type="GO" id="GO:0141197">
    <property type="term" value="F:4-hydroxy-3-methylbut-2-enyl-diphosphate synthase activity (flavodoxin)"/>
    <property type="evidence" value="ECO:0007669"/>
    <property type="project" value="UniProtKB-EC"/>
</dbReference>
<evidence type="ECO:0000256" key="8">
    <source>
        <dbReference type="SAM" id="Phobius"/>
    </source>
</evidence>
<evidence type="ECO:0000259" key="9">
    <source>
        <dbReference type="Pfam" id="PF04551"/>
    </source>
</evidence>
<dbReference type="InterPro" id="IPR045854">
    <property type="entry name" value="NO2/SO3_Rdtase_4Fe4S_sf"/>
</dbReference>
<dbReference type="GO" id="GO:0051539">
    <property type="term" value="F:4 iron, 4 sulfur cluster binding"/>
    <property type="evidence" value="ECO:0007669"/>
    <property type="project" value="UniProtKB-UniRule"/>
</dbReference>
<evidence type="ECO:0000256" key="7">
    <source>
        <dbReference type="HAMAP-Rule" id="MF_00159"/>
    </source>
</evidence>
<comment type="cofactor">
    <cofactor evidence="7">
        <name>[4Fe-4S] cluster</name>
        <dbReference type="ChEBI" id="CHEBI:49883"/>
    </cofactor>
    <text evidence="7">Binds 1 [4Fe-4S] cluster.</text>
</comment>
<gene>
    <name evidence="7 12" type="primary">ispG</name>
    <name evidence="12" type="ORF">NEISUBOT_04140</name>
</gene>
<keyword evidence="1 7" id="KW-0004">4Fe-4S</keyword>
<evidence type="ECO:0000259" key="11">
    <source>
        <dbReference type="Pfam" id="PF26540"/>
    </source>
</evidence>
<dbReference type="InterPro" id="IPR001387">
    <property type="entry name" value="Cro/C1-type_HTH"/>
</dbReference>
<evidence type="ECO:0000256" key="6">
    <source>
        <dbReference type="ARBA" id="ARBA00023229"/>
    </source>
</evidence>
<feature type="binding site" evidence="7">
    <location>
        <position position="593"/>
    </location>
    <ligand>
        <name>[4Fe-4S] cluster</name>
        <dbReference type="ChEBI" id="CHEBI:49883"/>
    </ligand>
</feature>
<comment type="catalytic activity">
    <reaction evidence="7">
        <text>(2E)-4-hydroxy-3-methylbut-2-enyl diphosphate + oxidized [flavodoxin] + H2O + 2 H(+) = 2-C-methyl-D-erythritol 2,4-cyclic diphosphate + reduced [flavodoxin]</text>
        <dbReference type="Rhea" id="RHEA:43604"/>
        <dbReference type="Rhea" id="RHEA-COMP:10622"/>
        <dbReference type="Rhea" id="RHEA-COMP:10623"/>
        <dbReference type="ChEBI" id="CHEBI:15377"/>
        <dbReference type="ChEBI" id="CHEBI:15378"/>
        <dbReference type="ChEBI" id="CHEBI:57618"/>
        <dbReference type="ChEBI" id="CHEBI:58210"/>
        <dbReference type="ChEBI" id="CHEBI:58483"/>
        <dbReference type="ChEBI" id="CHEBI:128753"/>
        <dbReference type="EC" id="1.17.7.3"/>
    </reaction>
</comment>
<dbReference type="HAMAP" id="MF_00159">
    <property type="entry name" value="IspG"/>
    <property type="match status" value="1"/>
</dbReference>
<dbReference type="PANTHER" id="PTHR30454:SF0">
    <property type="entry name" value="4-HYDROXY-3-METHYLBUT-2-EN-1-YL DIPHOSPHATE SYNTHASE (FERREDOXIN), CHLOROPLASTIC"/>
    <property type="match status" value="1"/>
</dbReference>
<dbReference type="InterPro" id="IPR058579">
    <property type="entry name" value="IspG_C"/>
</dbReference>
<protein>
    <recommendedName>
        <fullName evidence="7">4-hydroxy-3-methylbut-2-en-1-yl diphosphate synthase (flavodoxin)</fullName>
        <ecNumber evidence="7">1.17.7.3</ecNumber>
    </recommendedName>
    <alternativeName>
        <fullName evidence="7">1-hydroxy-2-methyl-2-(E)-butenyl 4-diphosphate synthase</fullName>
    </alternativeName>
</protein>
<dbReference type="InterPro" id="IPR025194">
    <property type="entry name" value="RodZ-like_C"/>
</dbReference>
<organism evidence="12 13">
    <name type="scientific">Neisseria subflava NJ9703</name>
    <dbReference type="NCBI Taxonomy" id="546268"/>
    <lineage>
        <taxon>Bacteria</taxon>
        <taxon>Pseudomonadati</taxon>
        <taxon>Pseudomonadota</taxon>
        <taxon>Betaproteobacteria</taxon>
        <taxon>Neisseriales</taxon>
        <taxon>Neisseriaceae</taxon>
        <taxon>Neisseria</taxon>
    </lineage>
</organism>
<dbReference type="InterPro" id="IPR004588">
    <property type="entry name" value="IspG_bac-typ"/>
</dbReference>
<dbReference type="AlphaFoldDB" id="A0A9W5IRH5"/>
<dbReference type="InterPro" id="IPR011005">
    <property type="entry name" value="Dihydropteroate_synth-like_sf"/>
</dbReference>
<evidence type="ECO:0000256" key="4">
    <source>
        <dbReference type="ARBA" id="ARBA00023004"/>
    </source>
</evidence>
<dbReference type="FunFam" id="3.20.20.20:FF:000001">
    <property type="entry name" value="4-hydroxy-3-methylbut-2-en-1-yl diphosphate synthase (flavodoxin)"/>
    <property type="match status" value="1"/>
</dbReference>
<evidence type="ECO:0000256" key="3">
    <source>
        <dbReference type="ARBA" id="ARBA00023002"/>
    </source>
</evidence>
<name>A0A9W5IRH5_NEISU</name>
<keyword evidence="4 7" id="KW-0408">Iron</keyword>
<keyword evidence="8" id="KW-1133">Transmembrane helix</keyword>
<dbReference type="FunFam" id="3.30.413.10:FF:000012">
    <property type="entry name" value="4-hydroxy-3-methylbut-2-en-1-yl diphosphate synthase (flavodoxin)"/>
    <property type="match status" value="1"/>
</dbReference>
<feature type="domain" description="IspG C-terminal" evidence="11">
    <location>
        <begin position="590"/>
        <end position="691"/>
    </location>
</feature>
<comment type="function">
    <text evidence="7">Converts 2C-methyl-D-erythritol 2,4-cyclodiphosphate (ME-2,4cPP) into 1-hydroxy-2-methyl-2-(E)-butenyl 4-diphosphate.</text>
</comment>
<dbReference type="GO" id="GO:0019288">
    <property type="term" value="P:isopentenyl diphosphate biosynthetic process, methylerythritol 4-phosphate pathway"/>
    <property type="evidence" value="ECO:0007669"/>
    <property type="project" value="UniProtKB-UniRule"/>
</dbReference>
<keyword evidence="2 7" id="KW-0479">Metal-binding</keyword>
<proteinExistence type="inferred from homology"/>
<dbReference type="CDD" id="cd00093">
    <property type="entry name" value="HTH_XRE"/>
    <property type="match status" value="1"/>
</dbReference>
<dbReference type="SUPFAM" id="SSF56014">
    <property type="entry name" value="Nitrite and sulphite reductase 4Fe-4S domain-like"/>
    <property type="match status" value="1"/>
</dbReference>
<comment type="caution">
    <text evidence="12">The sequence shown here is derived from an EMBL/GenBank/DDBJ whole genome shotgun (WGS) entry which is preliminary data.</text>
</comment>
<dbReference type="NCBIfam" id="TIGR00612">
    <property type="entry name" value="ispG_gcpE"/>
    <property type="match status" value="1"/>
</dbReference>
<comment type="pathway">
    <text evidence="7">Isoprenoid biosynthesis; isopentenyl diphosphate biosynthesis via DXP pathway; isopentenyl diphosphate from 1-deoxy-D-xylulose 5-phosphate: step 5/6.</text>
</comment>
<evidence type="ECO:0000259" key="10">
    <source>
        <dbReference type="Pfam" id="PF13464"/>
    </source>
</evidence>
<evidence type="ECO:0000256" key="5">
    <source>
        <dbReference type="ARBA" id="ARBA00023014"/>
    </source>
</evidence>
<sequence length="716" mass="77739">MENNDKINYDTQAAKTLGDELRKHRTDAKIDIQDVASRLKLSTEQIDALEKGEYSGFPGLVFVSGYLRSYARFLKIDEQIIAKHLRSITPQLEDHVYAVTRSTNSGLSFTDTEKQGFPKWILGIAALALAVGGVYFWQSKSSFENEQANIQNSKDVADTMKTPALKTDNVAVSEMTEDGKKEITNKPEVANDQAASAASAAVQEEKPAVKVEKDELWIKVQYRSNLIIADKDGKVVFSRIVPAGSEQRLRGGAPYNVWIGIAAGSEANYGGTPIEPLKYRVAGEKSASFVAGKTKMTTPKRRQTHQVKIDHLIIGSDAPVVVQSMTNTDTADAEATARQVKELSDAGSEMVRITVNTPEAASKVAEIRSRLDDMGYTTPLIGDFHFNGERLLAEFPECGKALSKYRINPGNVGKGAKGDEKFAFMIRTAAENNKAVRIGVNWGSLDQSLAKRMMDANLASATPKPPEEIMKEALIVSALESAEKAVALGLPEDKIILSCKVSAVQDLIQVYRELGSRCRYPLHLGLTEAGMGSKGIVASTAALSVLLQEGIGDTIRISLTPEPGSPRTQEVIVGQEILQTMGLRSFTPMVTACPGCGRTTSTVFQELAQDVQNYLRQKMTIWRTEYPGVESLNVAVMGCVVNGPGESKLADIGISLPGTGETPVAPVYVDGERKVTLKGDNIAAEFLQIVEDYVKTNYCEGGAKRKQNRVIPIQSA</sequence>
<evidence type="ECO:0000256" key="1">
    <source>
        <dbReference type="ARBA" id="ARBA00022485"/>
    </source>
</evidence>
<dbReference type="Gene3D" id="1.10.260.40">
    <property type="entry name" value="lambda repressor-like DNA-binding domains"/>
    <property type="match status" value="1"/>
</dbReference>
<dbReference type="Pfam" id="PF04551">
    <property type="entry name" value="GcpE"/>
    <property type="match status" value="1"/>
</dbReference>
<dbReference type="EC" id="1.17.7.3" evidence="7"/>
<feature type="binding site" evidence="7">
    <location>
        <position position="596"/>
    </location>
    <ligand>
        <name>[4Fe-4S] cluster</name>
        <dbReference type="ChEBI" id="CHEBI:49883"/>
    </ligand>
</feature>
<dbReference type="Proteomes" id="UP000004621">
    <property type="component" value="Unassembled WGS sequence"/>
</dbReference>
<keyword evidence="6 7" id="KW-0414">Isoprene biosynthesis</keyword>
<dbReference type="PANTHER" id="PTHR30454">
    <property type="entry name" value="4-HYDROXY-3-METHYLBUT-2-EN-1-YL DIPHOSPHATE SYNTHASE"/>
    <property type="match status" value="1"/>
</dbReference>